<feature type="non-terminal residue" evidence="2">
    <location>
        <position position="1"/>
    </location>
</feature>
<proteinExistence type="predicted"/>
<accession>A0A8H7HN75</accession>
<protein>
    <submittedName>
        <fullName evidence="2">Uncharacterized protein</fullName>
    </submittedName>
</protein>
<comment type="caution">
    <text evidence="2">The sequence shown here is derived from an EMBL/GenBank/DDBJ whole genome shotgun (WGS) entry which is preliminary data.</text>
</comment>
<name>A0A8H7HN75_9AGAM</name>
<feature type="compositionally biased region" description="Polar residues" evidence="1">
    <location>
        <begin position="213"/>
        <end position="222"/>
    </location>
</feature>
<evidence type="ECO:0000313" key="3">
    <source>
        <dbReference type="Proteomes" id="UP000602905"/>
    </source>
</evidence>
<gene>
    <name evidence="2" type="ORF">RHS03_07167</name>
</gene>
<feature type="compositionally biased region" description="Polar residues" evidence="1">
    <location>
        <begin position="177"/>
        <end position="193"/>
    </location>
</feature>
<evidence type="ECO:0000313" key="2">
    <source>
        <dbReference type="EMBL" id="KAF8699613.1"/>
    </source>
</evidence>
<dbReference type="AlphaFoldDB" id="A0A8H7HN75"/>
<dbReference type="Proteomes" id="UP000602905">
    <property type="component" value="Unassembled WGS sequence"/>
</dbReference>
<reference evidence="2" key="1">
    <citation type="submission" date="2020-09" db="EMBL/GenBank/DDBJ databases">
        <title>Comparative genome analyses of four rice-infecting Rhizoctonia solani isolates reveal extensive enrichment of homogalacturonan modification genes.</title>
        <authorList>
            <person name="Lee D.-Y."/>
            <person name="Jeon J."/>
            <person name="Kim K.-T."/>
            <person name="Cheong K."/>
            <person name="Song H."/>
            <person name="Choi G."/>
            <person name="Ko J."/>
            <person name="Opiyo S.O."/>
            <person name="Zuo S."/>
            <person name="Madhav S."/>
            <person name="Lee Y.-H."/>
            <person name="Wang G.-L."/>
        </authorList>
    </citation>
    <scope>NUCLEOTIDE SEQUENCE</scope>
    <source>
        <strain evidence="2">AG1-IA WGL</strain>
    </source>
</reference>
<evidence type="ECO:0000256" key="1">
    <source>
        <dbReference type="SAM" id="MobiDB-lite"/>
    </source>
</evidence>
<feature type="region of interest" description="Disordered" evidence="1">
    <location>
        <begin position="147"/>
        <end position="233"/>
    </location>
</feature>
<organism evidence="2 3">
    <name type="scientific">Rhizoctonia solani</name>
    <dbReference type="NCBI Taxonomy" id="456999"/>
    <lineage>
        <taxon>Eukaryota</taxon>
        <taxon>Fungi</taxon>
        <taxon>Dikarya</taxon>
        <taxon>Basidiomycota</taxon>
        <taxon>Agaricomycotina</taxon>
        <taxon>Agaricomycetes</taxon>
        <taxon>Cantharellales</taxon>
        <taxon>Ceratobasidiaceae</taxon>
        <taxon>Rhizoctonia</taxon>
    </lineage>
</organism>
<dbReference type="EMBL" id="JACYCD010000238">
    <property type="protein sequence ID" value="KAF8699613.1"/>
    <property type="molecule type" value="Genomic_DNA"/>
</dbReference>
<sequence length="233" mass="25057">MLSSQHEAQQASLQRIEEFAQYIVRNNLQSLLFDFLDKLRDDDAYLELVSHTIPNPTMPSRPSLPPFLPPPPPPPPLQTSPLMVWVDVTKPALLPSLKNDGVLPSDFLHPYSYRETAIGPSFIISTPTTPFPHEGRTSMYAALPTTASSSASVAGGSGRSRERRSSLSRGPKLAAGSTLTPTQVPGSAATSIGVTKKGEKRKMAEVNRGPEGPSTSRGQSSGPKAKVPKLKHN</sequence>